<dbReference type="GO" id="GO:0005509">
    <property type="term" value="F:calcium ion binding"/>
    <property type="evidence" value="ECO:0007669"/>
    <property type="project" value="InterPro"/>
</dbReference>
<dbReference type="GO" id="GO:0030288">
    <property type="term" value="C:outer membrane-bounded periplasmic space"/>
    <property type="evidence" value="ECO:0007669"/>
    <property type="project" value="InterPro"/>
</dbReference>
<gene>
    <name evidence="11" type="ORF">HAP41_0000014925</name>
</gene>
<evidence type="ECO:0000256" key="7">
    <source>
        <dbReference type="PIRSR" id="PIRSR617512-2"/>
    </source>
</evidence>
<feature type="binding site" evidence="7">
    <location>
        <position position="132"/>
    </location>
    <ligand>
        <name>pyrroloquinoline quinone</name>
        <dbReference type="ChEBI" id="CHEBI:58442"/>
    </ligand>
</feature>
<feature type="active site" description="Proton acceptor" evidence="6">
    <location>
        <position position="320"/>
    </location>
</feature>
<dbReference type="PROSITE" id="PS00364">
    <property type="entry name" value="BACTERIAL_PQQ_2"/>
    <property type="match status" value="1"/>
</dbReference>
<feature type="binding site" evidence="8">
    <location>
        <position position="194"/>
    </location>
    <ligand>
        <name>Ca(2+)</name>
        <dbReference type="ChEBI" id="CHEBI:29108"/>
    </ligand>
</feature>
<feature type="domain" description="Pyrrolo-quinoline quinone repeat" evidence="10">
    <location>
        <begin position="37"/>
        <end position="389"/>
    </location>
</feature>
<dbReference type="InterPro" id="IPR001479">
    <property type="entry name" value="Quinoprotein_DH_CS"/>
</dbReference>
<organism evidence="11 12">
    <name type="scientific">Bradyrhizobium barranii subsp. apii</name>
    <dbReference type="NCBI Taxonomy" id="2819348"/>
    <lineage>
        <taxon>Bacteria</taxon>
        <taxon>Pseudomonadati</taxon>
        <taxon>Pseudomonadota</taxon>
        <taxon>Alphaproteobacteria</taxon>
        <taxon>Hyphomicrobiales</taxon>
        <taxon>Nitrobacteraceae</taxon>
        <taxon>Bradyrhizobium</taxon>
        <taxon>Bradyrhizobium barranii</taxon>
    </lineage>
</organism>
<protein>
    <submittedName>
        <fullName evidence="11">Methanol/ethanol family PQQ-dependent dehydrogenase</fullName>
    </submittedName>
</protein>
<dbReference type="FunFam" id="2.140.10.10:FF:000003">
    <property type="entry name" value="Methanol dehydrogenase, large subunit"/>
    <property type="match status" value="1"/>
</dbReference>
<keyword evidence="9" id="KW-1015">Disulfide bond</keyword>
<feature type="disulfide bond" evidence="9">
    <location>
        <begin position="126"/>
        <end position="127"/>
    </location>
</feature>
<evidence type="ECO:0000256" key="1">
    <source>
        <dbReference type="ARBA" id="ARBA00008156"/>
    </source>
</evidence>
<feature type="binding site" evidence="8">
    <location>
        <position position="278"/>
    </location>
    <ligand>
        <name>Ca(2+)</name>
        <dbReference type="ChEBI" id="CHEBI:29108"/>
    </ligand>
</feature>
<dbReference type="PANTHER" id="PTHR32303">
    <property type="entry name" value="QUINOPROTEIN ALCOHOL DEHYDROGENASE (CYTOCHROME C)"/>
    <property type="match status" value="1"/>
</dbReference>
<keyword evidence="5" id="KW-0560">Oxidoreductase</keyword>
<name>A0A8T5VII9_9BRAD</name>
<keyword evidence="3" id="KW-0732">Signal</keyword>
<accession>A0A8T5VII9</accession>
<evidence type="ECO:0000313" key="12">
    <source>
        <dbReference type="Proteomes" id="UP000551709"/>
    </source>
</evidence>
<dbReference type="Pfam" id="PF01011">
    <property type="entry name" value="PQQ"/>
    <property type="match status" value="2"/>
</dbReference>
<comment type="similarity">
    <text evidence="1">Belongs to the bacterial PQQ dehydrogenase family.</text>
</comment>
<evidence type="ECO:0000256" key="6">
    <source>
        <dbReference type="PIRSR" id="PIRSR617512-1"/>
    </source>
</evidence>
<dbReference type="GO" id="GO:0070968">
    <property type="term" value="F:pyrroloquinoline quinone binding"/>
    <property type="evidence" value="ECO:0007669"/>
    <property type="project" value="UniProtKB-ARBA"/>
</dbReference>
<feature type="domain" description="Pyrrolo-quinoline quinone repeat" evidence="10">
    <location>
        <begin position="494"/>
        <end position="550"/>
    </location>
</feature>
<sequence>MRKVLMATYLGSAAMLAVGSASANDELIKMSQNPKDWVMPAGDYANTRYSKLNQINAQNVGKLQVAWTFSTGVLRGHEGGPLIIGNVMYVHTPFPNKVYALDLSNENKIIWKYEPKQDPNVIPVMCCDTVNRGLSYGDGKIILHQADTTLVALDAKTGQVAWSVKNGDPTKGETGTSAALVVKDKVLVGISGGEFGVQAHMTAYDLKTGKLAWRGYSGGPDDQILVDAEKTTALGKPVGKDSSLKTWQGDQWKIGGGATWGWISYDPELNLIYYGSGNPSTWNPKQRPGDNKWSMTIWARNADTGVAKWVYQMTPHDEWDYDGVNEMILSDQSINGQPRKLLTHFDRNGLAYTMDRVTGELLVAEKYDPKVNWTSGVDMDKNSPTYGRPKVLDAASTEKGGEDHNTKGICPAALGTKDEQPAAYSPDTQLFYVPTNHVCMDYEPFKVSYTAGQPYVGATLSMYPPQGETHMGNFIAWDGKTGKIVWSNKEQFSVWSGALATAGGVVFYGTLEGYLKAVDAKSGKELYKFKTPSGIIGNVTTYENGGKQYVAVLSGVGGWAGIGLAAGLTDPTAGLGAVGGYAALSNYTALGGTLTVFSLPAAN</sequence>
<reference evidence="11" key="1">
    <citation type="journal article" date="2017" name="Syst. Appl. Microbiol.">
        <title>Soybeans inoculated with root zone soils of Canadian native legumes harbour diverse and novel Bradyrhizobium spp. that possess agricultural potential.</title>
        <authorList>
            <person name="Bromfield E.S.P."/>
            <person name="Cloutier S."/>
            <person name="Tambong J.T."/>
            <person name="Tran Thi T.V."/>
        </authorList>
    </citation>
    <scope>NUCLEOTIDE SEQUENCE</scope>
    <source>
        <strain evidence="11">1S5</strain>
    </source>
</reference>
<evidence type="ECO:0000256" key="2">
    <source>
        <dbReference type="ARBA" id="ARBA00022723"/>
    </source>
</evidence>
<dbReference type="Proteomes" id="UP000551709">
    <property type="component" value="Chromosome"/>
</dbReference>
<dbReference type="InterPro" id="IPR017512">
    <property type="entry name" value="PQQ_MeOH/EtOH_DH"/>
</dbReference>
<dbReference type="NCBIfam" id="TIGR03075">
    <property type="entry name" value="PQQ_enz_alc_DH"/>
    <property type="match status" value="1"/>
</dbReference>
<dbReference type="PANTHER" id="PTHR32303:SF4">
    <property type="entry name" value="QUINOPROTEIN GLUCOSE DEHYDROGENASE"/>
    <property type="match status" value="1"/>
</dbReference>
<dbReference type="GO" id="GO:0016020">
    <property type="term" value="C:membrane"/>
    <property type="evidence" value="ECO:0007669"/>
    <property type="project" value="InterPro"/>
</dbReference>
<evidence type="ECO:0000256" key="3">
    <source>
        <dbReference type="ARBA" id="ARBA00022729"/>
    </source>
</evidence>
<feature type="binding site" evidence="7">
    <location>
        <position position="78"/>
    </location>
    <ligand>
        <name>pyrroloquinoline quinone</name>
        <dbReference type="ChEBI" id="CHEBI:58442"/>
    </ligand>
</feature>
<evidence type="ECO:0000313" key="11">
    <source>
        <dbReference type="EMBL" id="UPT90125.1"/>
    </source>
</evidence>
<keyword evidence="2 8" id="KW-0479">Metal-binding</keyword>
<comment type="cofactor">
    <cofactor evidence="8">
        <name>Ca(2+)</name>
        <dbReference type="ChEBI" id="CHEBI:29108"/>
    </cofactor>
    <text evidence="8">Binds 1 Ca(2+) ion per subunit.</text>
</comment>
<dbReference type="Gene3D" id="2.140.10.10">
    <property type="entry name" value="Quinoprotein alcohol dehydrogenase-like superfamily"/>
    <property type="match status" value="1"/>
</dbReference>
<feature type="binding site" evidence="7">
    <location>
        <position position="176"/>
    </location>
    <ligand>
        <name>pyrroloquinoline quinone</name>
        <dbReference type="ChEBI" id="CHEBI:58442"/>
    </ligand>
</feature>
<evidence type="ECO:0000256" key="9">
    <source>
        <dbReference type="PIRSR" id="PIRSR617512-4"/>
    </source>
</evidence>
<dbReference type="InterPro" id="IPR018391">
    <property type="entry name" value="PQQ_b-propeller_rpt"/>
</dbReference>
<dbReference type="EMBL" id="CP096255">
    <property type="protein sequence ID" value="UPT90125.1"/>
    <property type="molecule type" value="Genomic_DNA"/>
</dbReference>
<dbReference type="CDD" id="cd10278">
    <property type="entry name" value="PQQ_MDH"/>
    <property type="match status" value="1"/>
</dbReference>
<dbReference type="InterPro" id="IPR002372">
    <property type="entry name" value="PQQ_rpt_dom"/>
</dbReference>
<evidence type="ECO:0000256" key="5">
    <source>
        <dbReference type="ARBA" id="ARBA00023002"/>
    </source>
</evidence>
<evidence type="ECO:0000259" key="10">
    <source>
        <dbReference type="Pfam" id="PF01011"/>
    </source>
</evidence>
<keyword evidence="8" id="KW-0106">Calcium</keyword>
<keyword evidence="4 7" id="KW-0634">PQQ</keyword>
<dbReference type="SMART" id="SM00564">
    <property type="entry name" value="PQQ"/>
    <property type="match status" value="6"/>
</dbReference>
<dbReference type="AlphaFoldDB" id="A0A8T5VII9"/>
<comment type="cofactor">
    <cofactor evidence="7">
        <name>pyrroloquinoline quinone</name>
        <dbReference type="ChEBI" id="CHEBI:58442"/>
    </cofactor>
    <text evidence="7">Binds 1 PQQ group per subunit.</text>
</comment>
<proteinExistence type="inferred from homology"/>
<evidence type="ECO:0000256" key="4">
    <source>
        <dbReference type="ARBA" id="ARBA00022891"/>
    </source>
</evidence>
<reference evidence="11" key="2">
    <citation type="submission" date="2022-04" db="EMBL/GenBank/DDBJ databases">
        <authorList>
            <person name="Bromfield E.S.P."/>
            <person name="Cloutier S."/>
        </authorList>
    </citation>
    <scope>NUCLEOTIDE SEQUENCE</scope>
    <source>
        <strain evidence="11">1S5</strain>
    </source>
</reference>
<dbReference type="SUPFAM" id="SSF50998">
    <property type="entry name" value="Quinoprotein alcohol dehydrogenase-like"/>
    <property type="match status" value="1"/>
</dbReference>
<feature type="binding site" evidence="8">
    <location>
        <position position="320"/>
    </location>
    <ligand>
        <name>Ca(2+)</name>
        <dbReference type="ChEBI" id="CHEBI:29108"/>
    </ligand>
</feature>
<dbReference type="RefSeq" id="WP_166100505.1">
    <property type="nucleotide sequence ID" value="NZ_CP096251.1"/>
</dbReference>
<dbReference type="InterPro" id="IPR011047">
    <property type="entry name" value="Quinoprotein_ADH-like_sf"/>
</dbReference>
<evidence type="ECO:0000256" key="8">
    <source>
        <dbReference type="PIRSR" id="PIRSR617512-3"/>
    </source>
</evidence>
<dbReference type="GO" id="GO:0016614">
    <property type="term" value="F:oxidoreductase activity, acting on CH-OH group of donors"/>
    <property type="evidence" value="ECO:0007669"/>
    <property type="project" value="InterPro"/>
</dbReference>